<proteinExistence type="predicted"/>
<dbReference type="InterPro" id="IPR006976">
    <property type="entry name" value="VanZ-like"/>
</dbReference>
<dbReference type="Pfam" id="PF04892">
    <property type="entry name" value="VanZ"/>
    <property type="match status" value="1"/>
</dbReference>
<comment type="caution">
    <text evidence="3">The sequence shown here is derived from an EMBL/GenBank/DDBJ whole genome shotgun (WGS) entry which is preliminary data.</text>
</comment>
<feature type="transmembrane region" description="Helical" evidence="1">
    <location>
        <begin position="46"/>
        <end position="65"/>
    </location>
</feature>
<organism evidence="3 4">
    <name type="scientific">Aequorivita aquimaris</name>
    <dbReference type="NCBI Taxonomy" id="1548749"/>
    <lineage>
        <taxon>Bacteria</taxon>
        <taxon>Pseudomonadati</taxon>
        <taxon>Bacteroidota</taxon>
        <taxon>Flavobacteriia</taxon>
        <taxon>Flavobacteriales</taxon>
        <taxon>Flavobacteriaceae</taxon>
        <taxon>Aequorivita</taxon>
    </lineage>
</organism>
<dbReference type="Proteomes" id="UP000070138">
    <property type="component" value="Unassembled WGS sequence"/>
</dbReference>
<feature type="transmembrane region" description="Helical" evidence="1">
    <location>
        <begin position="105"/>
        <end position="125"/>
    </location>
</feature>
<evidence type="ECO:0000256" key="1">
    <source>
        <dbReference type="SAM" id="Phobius"/>
    </source>
</evidence>
<gene>
    <name evidence="3" type="ORF">LS48_02920</name>
</gene>
<keyword evidence="1" id="KW-1133">Transmembrane helix</keyword>
<feature type="domain" description="VanZ-like" evidence="2">
    <location>
        <begin position="43"/>
        <end position="125"/>
    </location>
</feature>
<sequence>MPLTKHLLADKRLLFIAIIYSCLITVLFFIPSQDLPKTQLLEADKIVHILVYFILVNLWMLYLYVSNDYHFEKKWIPILLLSILLYGIIIEIFQGLFTVSRSADILDVVSNLLGSLLGIFFFKIVKQKLKA</sequence>
<dbReference type="PANTHER" id="PTHR28008">
    <property type="entry name" value="DOMAIN PROTEIN, PUTATIVE (AFU_ORTHOLOGUE AFUA_3G10980)-RELATED"/>
    <property type="match status" value="1"/>
</dbReference>
<dbReference type="STRING" id="1548749.LS48_02920"/>
<protein>
    <recommendedName>
        <fullName evidence="2">VanZ-like domain-containing protein</fullName>
    </recommendedName>
</protein>
<dbReference type="NCBIfam" id="NF037970">
    <property type="entry name" value="vanZ_1"/>
    <property type="match status" value="1"/>
</dbReference>
<feature type="transmembrane region" description="Helical" evidence="1">
    <location>
        <begin position="12"/>
        <end position="31"/>
    </location>
</feature>
<name>A0A137RJN2_9FLAO</name>
<accession>A0A137RJN2</accession>
<evidence type="ECO:0000313" key="3">
    <source>
        <dbReference type="EMBL" id="KXO00387.1"/>
    </source>
</evidence>
<dbReference type="AlphaFoldDB" id="A0A137RJN2"/>
<reference evidence="3 4" key="2">
    <citation type="journal article" date="2016" name="Int. J. Syst. Evol. Microbiol.">
        <title>Vitellibacter aquimaris sp. nov., a marine bacterium isolated from seawater.</title>
        <authorList>
            <person name="Thevarajoo S."/>
            <person name="Selvaratnam C."/>
            <person name="Goh K.M."/>
            <person name="Hong K.W."/>
            <person name="Chan X.Y."/>
            <person name="Chan K.G."/>
            <person name="Chong C.S."/>
        </authorList>
    </citation>
    <scope>NUCLEOTIDE SEQUENCE [LARGE SCALE GENOMIC DNA]</scope>
    <source>
        <strain evidence="3 4">D-24</strain>
    </source>
</reference>
<keyword evidence="1" id="KW-0472">Membrane</keyword>
<feature type="transmembrane region" description="Helical" evidence="1">
    <location>
        <begin position="77"/>
        <end position="99"/>
    </location>
</feature>
<keyword evidence="1" id="KW-0812">Transmembrane</keyword>
<reference evidence="4" key="1">
    <citation type="submission" date="2014-10" db="EMBL/GenBank/DDBJ databases">
        <title>Genome sequencing of Vitellibacter sp. D-24.</title>
        <authorList>
            <person name="Thevarajoo S."/>
            <person name="Selvaratnam C."/>
            <person name="Goh K.M."/>
            <person name="Chong C.S."/>
        </authorList>
    </citation>
    <scope>NUCLEOTIDE SEQUENCE [LARGE SCALE GENOMIC DNA]</scope>
    <source>
        <strain evidence="4">D-24</strain>
    </source>
</reference>
<dbReference type="PANTHER" id="PTHR28008:SF1">
    <property type="entry name" value="DOMAIN PROTEIN, PUTATIVE (AFU_ORTHOLOGUE AFUA_3G10980)-RELATED"/>
    <property type="match status" value="1"/>
</dbReference>
<evidence type="ECO:0000259" key="2">
    <source>
        <dbReference type="Pfam" id="PF04892"/>
    </source>
</evidence>
<dbReference type="EMBL" id="JRWG01000002">
    <property type="protein sequence ID" value="KXO00387.1"/>
    <property type="molecule type" value="Genomic_DNA"/>
</dbReference>
<keyword evidence="4" id="KW-1185">Reference proteome</keyword>
<evidence type="ECO:0000313" key="4">
    <source>
        <dbReference type="Proteomes" id="UP000070138"/>
    </source>
</evidence>